<dbReference type="Proteomes" id="UP000092093">
    <property type="component" value="Unassembled WGS sequence"/>
</dbReference>
<accession>A0A1B7X8J6</accession>
<organism evidence="1 2">
    <name type="scientific">Aphanizomenon flos-aquae WA102</name>
    <dbReference type="NCBI Taxonomy" id="1710896"/>
    <lineage>
        <taxon>Bacteria</taxon>
        <taxon>Bacillati</taxon>
        <taxon>Cyanobacteriota</taxon>
        <taxon>Cyanophyceae</taxon>
        <taxon>Nostocales</taxon>
        <taxon>Aphanizomenonaceae</taxon>
        <taxon>Aphanizomenon</taxon>
    </lineage>
</organism>
<name>A0A1B7X8J6_APHFL</name>
<gene>
    <name evidence="1" type="ORF">AN484_01240</name>
</gene>
<comment type="caution">
    <text evidence="1">The sequence shown here is derived from an EMBL/GenBank/DDBJ whole genome shotgun (WGS) entry which is preliminary data.</text>
</comment>
<reference evidence="1 2" key="1">
    <citation type="submission" date="2015-09" db="EMBL/GenBank/DDBJ databases">
        <title>Aphanizomenon flos-aquae WA102.</title>
        <authorList>
            <person name="Driscoll C."/>
        </authorList>
    </citation>
    <scope>NUCLEOTIDE SEQUENCE [LARGE SCALE GENOMIC DNA]</scope>
    <source>
        <strain evidence="1">WA102</strain>
    </source>
</reference>
<proteinExistence type="predicted"/>
<evidence type="ECO:0000313" key="2">
    <source>
        <dbReference type="Proteomes" id="UP000092093"/>
    </source>
</evidence>
<sequence length="219" mass="25037">MATNLYMAGRKKYQRPQAMLFADNQGIKVDGFYIPEGNEIGSLAASAEGSGEFLILSDDNRSPIDFSTTRIEKRERMINGRMRSYHIADKLQINVSWDMLPSRAYDTHAGFDSNGQPNLVKNVNTRPNPLEFTTDGGAGGVEILDWYKNHKGSFWVYLAYDKYTNFNNDPQTAKDDRFNNTNKYNEVIEVFFSDFNYSVVKRSGLNFDFWNVSLTLEEA</sequence>
<evidence type="ECO:0000313" key="1">
    <source>
        <dbReference type="EMBL" id="OBQ45620.1"/>
    </source>
</evidence>
<protein>
    <submittedName>
        <fullName evidence="1">Uncharacterized protein</fullName>
    </submittedName>
</protein>
<dbReference type="AlphaFoldDB" id="A0A1B7X8J6"/>
<dbReference type="EMBL" id="LJOW01000002">
    <property type="protein sequence ID" value="OBQ45620.1"/>
    <property type="molecule type" value="Genomic_DNA"/>
</dbReference>